<sequence>MQVGGVCVHGGAVNRERGLCTRGTACTRGLRRWGSVHTEGLSRPSEPGRARAEQCLFALVHVVAGDVAQDEHGPEEGHSAQHLQGDAQLAGAQLPGDPRPARGLLRAGPAGHADSIPAAAVLPPAVLDAALLGLHLGRGAKEESWRGDEAAAAREEGQSLPSGSHLLPACTSGSEGPQMPPNLKKEDKR</sequence>
<reference evidence="2" key="1">
    <citation type="journal article" date="2019" name="PeerJ">
        <title>Genes of the pig, Sus scrofa, reconstructed with EvidentialGene.</title>
        <authorList>
            <person name="Gilbert D.G."/>
        </authorList>
    </citation>
    <scope>NUCLEOTIDE SEQUENCE</scope>
</reference>
<feature type="compositionally biased region" description="Basic and acidic residues" evidence="1">
    <location>
        <begin position="143"/>
        <end position="157"/>
    </location>
</feature>
<organism evidence="2">
    <name type="scientific">Sus scrofa</name>
    <name type="common">Pig</name>
    <dbReference type="NCBI Taxonomy" id="9823"/>
    <lineage>
        <taxon>Eukaryota</taxon>
        <taxon>Metazoa</taxon>
        <taxon>Chordata</taxon>
        <taxon>Craniata</taxon>
        <taxon>Vertebrata</taxon>
        <taxon>Euteleostomi</taxon>
        <taxon>Mammalia</taxon>
        <taxon>Eutheria</taxon>
        <taxon>Laurasiatheria</taxon>
        <taxon>Artiodactyla</taxon>
        <taxon>Suina</taxon>
        <taxon>Suidae</taxon>
        <taxon>Sus</taxon>
    </lineage>
</organism>
<protein>
    <submittedName>
        <fullName evidence="2">Small integral membrane protein 1</fullName>
    </submittedName>
</protein>
<accession>A0A480ING6</accession>
<dbReference type="EMBL" id="DQIR01083006">
    <property type="protein sequence ID" value="HDA38482.1"/>
    <property type="molecule type" value="Transcribed_RNA"/>
</dbReference>
<name>A0A480ING6_PIG</name>
<dbReference type="AlphaFoldDB" id="A0A480ING6"/>
<dbReference type="EMBL" id="DQIR01089093">
    <property type="protein sequence ID" value="HDA44569.1"/>
    <property type="molecule type" value="Transcribed_RNA"/>
</dbReference>
<proteinExistence type="predicted"/>
<evidence type="ECO:0000256" key="1">
    <source>
        <dbReference type="SAM" id="MobiDB-lite"/>
    </source>
</evidence>
<feature type="region of interest" description="Disordered" evidence="1">
    <location>
        <begin position="143"/>
        <end position="189"/>
    </location>
</feature>
<evidence type="ECO:0000313" key="2">
    <source>
        <dbReference type="EMBL" id="HDA38482.1"/>
    </source>
</evidence>